<keyword evidence="3" id="KW-1185">Reference proteome</keyword>
<accession>A0A9W9V8C4</accession>
<proteinExistence type="predicted"/>
<feature type="domain" description="Lipocalin-like" evidence="1">
    <location>
        <begin position="14"/>
        <end position="164"/>
    </location>
</feature>
<dbReference type="Proteomes" id="UP001147782">
    <property type="component" value="Unassembled WGS sequence"/>
</dbReference>
<organism evidence="2 3">
    <name type="scientific">Penicillium cataractarum</name>
    <dbReference type="NCBI Taxonomy" id="2100454"/>
    <lineage>
        <taxon>Eukaryota</taxon>
        <taxon>Fungi</taxon>
        <taxon>Dikarya</taxon>
        <taxon>Ascomycota</taxon>
        <taxon>Pezizomycotina</taxon>
        <taxon>Eurotiomycetes</taxon>
        <taxon>Eurotiomycetidae</taxon>
        <taxon>Eurotiales</taxon>
        <taxon>Aspergillaceae</taxon>
        <taxon>Penicillium</taxon>
    </lineage>
</organism>
<dbReference type="AlphaFoldDB" id="A0A9W9V8C4"/>
<evidence type="ECO:0000313" key="2">
    <source>
        <dbReference type="EMBL" id="KAJ5371334.1"/>
    </source>
</evidence>
<reference evidence="2" key="2">
    <citation type="journal article" date="2023" name="IMA Fungus">
        <title>Comparative genomic study of the Penicillium genus elucidates a diverse pangenome and 15 lateral gene transfer events.</title>
        <authorList>
            <person name="Petersen C."/>
            <person name="Sorensen T."/>
            <person name="Nielsen M.R."/>
            <person name="Sondergaard T.E."/>
            <person name="Sorensen J.L."/>
            <person name="Fitzpatrick D.A."/>
            <person name="Frisvad J.C."/>
            <person name="Nielsen K.L."/>
        </authorList>
    </citation>
    <scope>NUCLEOTIDE SEQUENCE</scope>
    <source>
        <strain evidence="2">IBT 29864</strain>
    </source>
</reference>
<protein>
    <recommendedName>
        <fullName evidence="1">Lipocalin-like domain-containing protein</fullName>
    </recommendedName>
</protein>
<reference evidence="2" key="1">
    <citation type="submission" date="2022-11" db="EMBL/GenBank/DDBJ databases">
        <authorList>
            <person name="Petersen C."/>
        </authorList>
    </citation>
    <scope>NUCLEOTIDE SEQUENCE</scope>
    <source>
        <strain evidence="2">IBT 29864</strain>
    </source>
</reference>
<evidence type="ECO:0000259" key="1">
    <source>
        <dbReference type="Pfam" id="PF13924"/>
    </source>
</evidence>
<name>A0A9W9V8C4_9EURO</name>
<dbReference type="OrthoDB" id="3904217at2759"/>
<evidence type="ECO:0000313" key="3">
    <source>
        <dbReference type="Proteomes" id="UP001147782"/>
    </source>
</evidence>
<dbReference type="Pfam" id="PF13924">
    <property type="entry name" value="Lipocalin_5"/>
    <property type="match status" value="1"/>
</dbReference>
<dbReference type="RefSeq" id="XP_056555768.1">
    <property type="nucleotide sequence ID" value="XM_056700355.1"/>
</dbReference>
<dbReference type="InterPro" id="IPR024311">
    <property type="entry name" value="Lipocalin-like"/>
</dbReference>
<sequence length="167" mass="18252">MSSTFENVKTQLAGVWSLETISFFMSPSLDGSPVAVLEGDKILGRAVFTAGGYMNGTVTFDHCDPASLSSAAWDKLTSEEITRICRVMSSYSGPWSLVEEGNDILLKILVEIALNPCWEGSPQVRRQVKIEEVNGESLLTLVPMDEITLQPGKVAYSKLVWKKIGPP</sequence>
<gene>
    <name evidence="2" type="ORF">N7496_007426</name>
</gene>
<dbReference type="EMBL" id="JAPZBS010000005">
    <property type="protein sequence ID" value="KAJ5371334.1"/>
    <property type="molecule type" value="Genomic_DNA"/>
</dbReference>
<dbReference type="GeneID" id="81439534"/>
<comment type="caution">
    <text evidence="2">The sequence shown here is derived from an EMBL/GenBank/DDBJ whole genome shotgun (WGS) entry which is preliminary data.</text>
</comment>